<dbReference type="AlphaFoldDB" id="A0A7J0E9H8"/>
<reference evidence="2 3" key="1">
    <citation type="submission" date="2019-07" db="EMBL/GenBank/DDBJ databases">
        <title>De Novo Assembly of kiwifruit Actinidia rufa.</title>
        <authorList>
            <person name="Sugita-Konishi S."/>
            <person name="Sato K."/>
            <person name="Mori E."/>
            <person name="Abe Y."/>
            <person name="Kisaki G."/>
            <person name="Hamano K."/>
            <person name="Suezawa K."/>
            <person name="Otani M."/>
            <person name="Fukuda T."/>
            <person name="Manabe T."/>
            <person name="Gomi K."/>
            <person name="Tabuchi M."/>
            <person name="Akimitsu K."/>
            <person name="Kataoka I."/>
        </authorList>
    </citation>
    <scope>NUCLEOTIDE SEQUENCE [LARGE SCALE GENOMIC DNA]</scope>
    <source>
        <strain evidence="3">cv. Fuchu</strain>
    </source>
</reference>
<gene>
    <name evidence="2" type="ORF">Acr_02g0013840</name>
</gene>
<evidence type="ECO:0000256" key="1">
    <source>
        <dbReference type="SAM" id="MobiDB-lite"/>
    </source>
</evidence>
<protein>
    <submittedName>
        <fullName evidence="2">Uncharacterized protein</fullName>
    </submittedName>
</protein>
<organism evidence="2 3">
    <name type="scientific">Actinidia rufa</name>
    <dbReference type="NCBI Taxonomy" id="165716"/>
    <lineage>
        <taxon>Eukaryota</taxon>
        <taxon>Viridiplantae</taxon>
        <taxon>Streptophyta</taxon>
        <taxon>Embryophyta</taxon>
        <taxon>Tracheophyta</taxon>
        <taxon>Spermatophyta</taxon>
        <taxon>Magnoliopsida</taxon>
        <taxon>eudicotyledons</taxon>
        <taxon>Gunneridae</taxon>
        <taxon>Pentapetalae</taxon>
        <taxon>asterids</taxon>
        <taxon>Ericales</taxon>
        <taxon>Actinidiaceae</taxon>
        <taxon>Actinidia</taxon>
    </lineage>
</organism>
<evidence type="ECO:0000313" key="3">
    <source>
        <dbReference type="Proteomes" id="UP000585474"/>
    </source>
</evidence>
<dbReference type="EMBL" id="BJWL01000002">
    <property type="protein sequence ID" value="GFY83144.1"/>
    <property type="molecule type" value="Genomic_DNA"/>
</dbReference>
<feature type="region of interest" description="Disordered" evidence="1">
    <location>
        <begin position="54"/>
        <end position="128"/>
    </location>
</feature>
<name>A0A7J0E9H8_9ERIC</name>
<dbReference type="Proteomes" id="UP000585474">
    <property type="component" value="Unassembled WGS sequence"/>
</dbReference>
<accession>A0A7J0E9H8</accession>
<proteinExistence type="predicted"/>
<sequence length="149" mass="15817">MSHNNIRRVAIPLRPNHLTISPTPTTGIVHYPHNRHSPLPPTTSLQAHWAWTHTIPPKNGRFGAAPPPNGLHGGQSKPDGGDFNGEERENGGGEATPTSSERGLLATKAGVEESMGDWGRPNGVSLGGQGSIDSMNVSFLVMGSFLAWD</sequence>
<comment type="caution">
    <text evidence="2">The sequence shown here is derived from an EMBL/GenBank/DDBJ whole genome shotgun (WGS) entry which is preliminary data.</text>
</comment>
<evidence type="ECO:0000313" key="2">
    <source>
        <dbReference type="EMBL" id="GFY83144.1"/>
    </source>
</evidence>
<keyword evidence="3" id="KW-1185">Reference proteome</keyword>